<dbReference type="Proteomes" id="UP000198790">
    <property type="component" value="Unassembled WGS sequence"/>
</dbReference>
<organism evidence="4 5">
    <name type="scientific">Algoriphagus aquimarinus</name>
    <dbReference type="NCBI Taxonomy" id="237018"/>
    <lineage>
        <taxon>Bacteria</taxon>
        <taxon>Pseudomonadati</taxon>
        <taxon>Bacteroidota</taxon>
        <taxon>Cytophagia</taxon>
        <taxon>Cytophagales</taxon>
        <taxon>Cyclobacteriaceae</taxon>
        <taxon>Algoriphagus</taxon>
    </lineage>
</organism>
<dbReference type="InterPro" id="IPR051159">
    <property type="entry name" value="Hexapeptide_acetyltransf"/>
</dbReference>
<dbReference type="InterPro" id="IPR001451">
    <property type="entry name" value="Hexapep"/>
</dbReference>
<accession>A0A1I0ZXT3</accession>
<evidence type="ECO:0000313" key="5">
    <source>
        <dbReference type="Proteomes" id="UP000198790"/>
    </source>
</evidence>
<dbReference type="AlphaFoldDB" id="A0A1I0ZXT3"/>
<proteinExistence type="predicted"/>
<keyword evidence="3" id="KW-0012">Acyltransferase</keyword>
<dbReference type="InterPro" id="IPR018357">
    <property type="entry name" value="Hexapep_transf_CS"/>
</dbReference>
<dbReference type="GO" id="GO:0016746">
    <property type="term" value="F:acyltransferase activity"/>
    <property type="evidence" value="ECO:0007669"/>
    <property type="project" value="UniProtKB-KW"/>
</dbReference>
<dbReference type="STRING" id="237018.SAMN04489723_10731"/>
<gene>
    <name evidence="4" type="ORF">SAMN04489723_10731</name>
</gene>
<dbReference type="RefSeq" id="WP_092897165.1">
    <property type="nucleotide sequence ID" value="NZ_CAXBKE010000016.1"/>
</dbReference>
<evidence type="ECO:0000256" key="2">
    <source>
        <dbReference type="ARBA" id="ARBA00022737"/>
    </source>
</evidence>
<dbReference type="PROSITE" id="PS00101">
    <property type="entry name" value="HEXAPEP_TRANSFERASES"/>
    <property type="match status" value="1"/>
</dbReference>
<dbReference type="InterPro" id="IPR011004">
    <property type="entry name" value="Trimer_LpxA-like_sf"/>
</dbReference>
<dbReference type="Gene3D" id="2.160.10.10">
    <property type="entry name" value="Hexapeptide repeat proteins"/>
    <property type="match status" value="1"/>
</dbReference>
<evidence type="ECO:0000256" key="1">
    <source>
        <dbReference type="ARBA" id="ARBA00022679"/>
    </source>
</evidence>
<keyword evidence="1 4" id="KW-0808">Transferase</keyword>
<dbReference type="OrthoDB" id="9814490at2"/>
<evidence type="ECO:0000256" key="3">
    <source>
        <dbReference type="ARBA" id="ARBA00023315"/>
    </source>
</evidence>
<dbReference type="Pfam" id="PF00132">
    <property type="entry name" value="Hexapep"/>
    <property type="match status" value="1"/>
</dbReference>
<dbReference type="PANTHER" id="PTHR23416:SF78">
    <property type="entry name" value="LIPOPOLYSACCHARIDE BIOSYNTHESIS O-ACETYL TRANSFERASE WBBJ-RELATED"/>
    <property type="match status" value="1"/>
</dbReference>
<dbReference type="PANTHER" id="PTHR23416">
    <property type="entry name" value="SIALIC ACID SYNTHASE-RELATED"/>
    <property type="match status" value="1"/>
</dbReference>
<sequence>MSFKSRLFQKVQYWIRPYLTYKDGVKVSLWATGVHHVNFGGNNTVPENCAFSDTTFIGYRTTLGTNNFFGGKVTIGKYCQLGRELAFHPTNHPISYLTTYINNQLFNGELKSLKTEKPIEIGNDVWIGHGVVVLAGVTVGDGAILAAGSIVTKDVAAYSIVAGNPAKLIRKRFSDSLIEELQNLKWWDKSDEELALLKPLFFVDLEEHKTLHPILSQIQKH</sequence>
<keyword evidence="2" id="KW-0677">Repeat</keyword>
<dbReference type="CDD" id="cd03349">
    <property type="entry name" value="LbH_XAT"/>
    <property type="match status" value="1"/>
</dbReference>
<dbReference type="SUPFAM" id="SSF51161">
    <property type="entry name" value="Trimeric LpxA-like enzymes"/>
    <property type="match status" value="1"/>
</dbReference>
<protein>
    <submittedName>
        <fullName evidence="4">Acetyltransferase (Isoleucine patch superfamily)</fullName>
    </submittedName>
</protein>
<dbReference type="EMBL" id="FOKK01000007">
    <property type="protein sequence ID" value="SFB30519.1"/>
    <property type="molecule type" value="Genomic_DNA"/>
</dbReference>
<reference evidence="4 5" key="1">
    <citation type="submission" date="2016-10" db="EMBL/GenBank/DDBJ databases">
        <authorList>
            <person name="de Groot N.N."/>
        </authorList>
    </citation>
    <scope>NUCLEOTIDE SEQUENCE [LARGE SCALE GENOMIC DNA]</scope>
    <source>
        <strain evidence="4 5">DSM 23399</strain>
    </source>
</reference>
<keyword evidence="5" id="KW-1185">Reference proteome</keyword>
<name>A0A1I0ZXT3_9BACT</name>
<evidence type="ECO:0000313" key="4">
    <source>
        <dbReference type="EMBL" id="SFB30519.1"/>
    </source>
</evidence>